<accession>A0AAN7NB64</accession>
<evidence type="ECO:0000256" key="10">
    <source>
        <dbReference type="ARBA" id="ARBA00023163"/>
    </source>
</evidence>
<feature type="domain" description="C2H2-type" evidence="17">
    <location>
        <begin position="713"/>
        <end position="740"/>
    </location>
</feature>
<evidence type="ECO:0000256" key="15">
    <source>
        <dbReference type="SAM" id="MobiDB-lite"/>
    </source>
</evidence>
<dbReference type="GO" id="GO:0008270">
    <property type="term" value="F:zinc ion binding"/>
    <property type="evidence" value="ECO:0007669"/>
    <property type="project" value="UniProtKB-KW"/>
</dbReference>
<dbReference type="SMART" id="SM00355">
    <property type="entry name" value="ZnF_C2H2"/>
    <property type="match status" value="5"/>
</dbReference>
<comment type="subcellular location">
    <subcellularLocation>
        <location evidence="1">Nucleus</location>
    </subcellularLocation>
</comment>
<keyword evidence="2" id="KW-0217">Developmental protein</keyword>
<evidence type="ECO:0000256" key="3">
    <source>
        <dbReference type="ARBA" id="ARBA00022491"/>
    </source>
</evidence>
<feature type="domain" description="C2H2-type" evidence="17">
    <location>
        <begin position="685"/>
        <end position="712"/>
    </location>
</feature>
<evidence type="ECO:0000313" key="19">
    <source>
        <dbReference type="Proteomes" id="UP001333110"/>
    </source>
</evidence>
<evidence type="ECO:0000256" key="8">
    <source>
        <dbReference type="ARBA" id="ARBA00023015"/>
    </source>
</evidence>
<dbReference type="SUPFAM" id="SSF57667">
    <property type="entry name" value="beta-beta-alpha zinc fingers"/>
    <property type="match status" value="3"/>
</dbReference>
<feature type="compositionally biased region" description="Basic and acidic residues" evidence="15">
    <location>
        <begin position="506"/>
        <end position="516"/>
    </location>
</feature>
<organism evidence="18 19">
    <name type="scientific">Mycteria americana</name>
    <name type="common">Wood stork</name>
    <dbReference type="NCBI Taxonomy" id="33587"/>
    <lineage>
        <taxon>Eukaryota</taxon>
        <taxon>Metazoa</taxon>
        <taxon>Chordata</taxon>
        <taxon>Craniata</taxon>
        <taxon>Vertebrata</taxon>
        <taxon>Euteleostomi</taxon>
        <taxon>Archelosauria</taxon>
        <taxon>Archosauria</taxon>
        <taxon>Dinosauria</taxon>
        <taxon>Saurischia</taxon>
        <taxon>Theropoda</taxon>
        <taxon>Coelurosauria</taxon>
        <taxon>Aves</taxon>
        <taxon>Neognathae</taxon>
        <taxon>Neoaves</taxon>
        <taxon>Aequornithes</taxon>
        <taxon>Ciconiiformes</taxon>
        <taxon>Ciconiidae</taxon>
        <taxon>Mycteria</taxon>
    </lineage>
</organism>
<keyword evidence="10" id="KW-0804">Transcription</keyword>
<dbReference type="PANTHER" id="PTHR24394">
    <property type="entry name" value="ZINC FINGER PROTEIN"/>
    <property type="match status" value="1"/>
</dbReference>
<dbReference type="Pfam" id="PF00651">
    <property type="entry name" value="BTB"/>
    <property type="match status" value="1"/>
</dbReference>
<dbReference type="PROSITE" id="PS50097">
    <property type="entry name" value="BTB"/>
    <property type="match status" value="1"/>
</dbReference>
<dbReference type="PANTHER" id="PTHR24394:SF16">
    <property type="entry name" value="HYPERMETHYLATED IN CANCER 1 PROTEIN"/>
    <property type="match status" value="1"/>
</dbReference>
<keyword evidence="9" id="KW-0238">DNA-binding</keyword>
<proteinExistence type="inferred from homology"/>
<dbReference type="PROSITE" id="PS00028">
    <property type="entry name" value="ZINC_FINGER_C2H2_1"/>
    <property type="match status" value="5"/>
</dbReference>
<dbReference type="FunFam" id="3.30.710.10:FF:000032">
    <property type="entry name" value="hypermethylated in cancer 2 protein-like"/>
    <property type="match status" value="1"/>
</dbReference>
<dbReference type="GO" id="GO:0009966">
    <property type="term" value="P:regulation of signal transduction"/>
    <property type="evidence" value="ECO:0007669"/>
    <property type="project" value="UniProtKB-ARBA"/>
</dbReference>
<dbReference type="InterPro" id="IPR036236">
    <property type="entry name" value="Znf_C2H2_sf"/>
</dbReference>
<keyword evidence="11" id="KW-0539">Nucleus</keyword>
<evidence type="ECO:0000256" key="5">
    <source>
        <dbReference type="ARBA" id="ARBA00022737"/>
    </source>
</evidence>
<feature type="compositionally biased region" description="Basic and acidic residues" evidence="15">
    <location>
        <begin position="421"/>
        <end position="433"/>
    </location>
</feature>
<feature type="region of interest" description="Disordered" evidence="15">
    <location>
        <begin position="89"/>
        <end position="171"/>
    </location>
</feature>
<evidence type="ECO:0000256" key="11">
    <source>
        <dbReference type="ARBA" id="ARBA00023242"/>
    </source>
</evidence>
<gene>
    <name evidence="18" type="ORF">QYF61_000963</name>
</gene>
<protein>
    <recommendedName>
        <fullName evidence="13">Hypermethylated in cancer 1 protein</fullName>
    </recommendedName>
</protein>
<feature type="compositionally biased region" description="Pro residues" evidence="15">
    <location>
        <begin position="97"/>
        <end position="107"/>
    </location>
</feature>
<dbReference type="InterPro" id="IPR000210">
    <property type="entry name" value="BTB/POZ_dom"/>
</dbReference>
<dbReference type="Gene3D" id="3.30.160.60">
    <property type="entry name" value="Classic Zinc Finger"/>
    <property type="match status" value="5"/>
</dbReference>
<evidence type="ECO:0000256" key="7">
    <source>
        <dbReference type="ARBA" id="ARBA00022833"/>
    </source>
</evidence>
<evidence type="ECO:0000256" key="13">
    <source>
        <dbReference type="ARBA" id="ARBA00070813"/>
    </source>
</evidence>
<dbReference type="SMART" id="SM00225">
    <property type="entry name" value="BTB"/>
    <property type="match status" value="1"/>
</dbReference>
<evidence type="ECO:0000259" key="16">
    <source>
        <dbReference type="PROSITE" id="PS50097"/>
    </source>
</evidence>
<keyword evidence="7" id="KW-0862">Zinc</keyword>
<feature type="compositionally biased region" description="Basic and acidic residues" evidence="15">
    <location>
        <begin position="1"/>
        <end position="12"/>
    </location>
</feature>
<dbReference type="FunFam" id="3.30.160.60:FF:000746">
    <property type="entry name" value="hypermethylated in cancer 2 protein-like"/>
    <property type="match status" value="1"/>
</dbReference>
<feature type="domain" description="BTB" evidence="16">
    <location>
        <begin position="218"/>
        <end position="281"/>
    </location>
</feature>
<dbReference type="EMBL" id="JAUNZN010000015">
    <property type="protein sequence ID" value="KAK4812122.1"/>
    <property type="molecule type" value="Genomic_DNA"/>
</dbReference>
<dbReference type="FunFam" id="3.30.160.60:FF:001289">
    <property type="entry name" value="Zinc finger protein 574"/>
    <property type="match status" value="1"/>
</dbReference>
<name>A0AAN7NB64_MYCAM</name>
<evidence type="ECO:0000256" key="6">
    <source>
        <dbReference type="ARBA" id="ARBA00022771"/>
    </source>
</evidence>
<dbReference type="SUPFAM" id="SSF54695">
    <property type="entry name" value="POZ domain"/>
    <property type="match status" value="1"/>
</dbReference>
<evidence type="ECO:0000259" key="17">
    <source>
        <dbReference type="PROSITE" id="PS50157"/>
    </source>
</evidence>
<evidence type="ECO:0000256" key="2">
    <source>
        <dbReference type="ARBA" id="ARBA00022473"/>
    </source>
</evidence>
<dbReference type="GO" id="GO:0003677">
    <property type="term" value="F:DNA binding"/>
    <property type="evidence" value="ECO:0007669"/>
    <property type="project" value="UniProtKB-KW"/>
</dbReference>
<dbReference type="Proteomes" id="UP001333110">
    <property type="component" value="Unassembled WGS sequence"/>
</dbReference>
<feature type="compositionally biased region" description="Low complexity" evidence="15">
    <location>
        <begin position="539"/>
        <end position="553"/>
    </location>
</feature>
<feature type="domain" description="C2H2-type" evidence="17">
    <location>
        <begin position="575"/>
        <end position="602"/>
    </location>
</feature>
<evidence type="ECO:0000313" key="18">
    <source>
        <dbReference type="EMBL" id="KAK4812122.1"/>
    </source>
</evidence>
<dbReference type="Gene3D" id="3.30.710.10">
    <property type="entry name" value="Potassium Channel Kv1.1, Chain A"/>
    <property type="match status" value="1"/>
</dbReference>
<reference evidence="18 19" key="1">
    <citation type="journal article" date="2023" name="J. Hered.">
        <title>Chromosome-level genome of the wood stork (Mycteria americana) provides insight into avian chromosome evolution.</title>
        <authorList>
            <person name="Flamio R. Jr."/>
            <person name="Ramstad K.M."/>
        </authorList>
    </citation>
    <scope>NUCLEOTIDE SEQUENCE [LARGE SCALE GENOMIC DNA]</scope>
    <source>
        <strain evidence="18">JAX WOST 10</strain>
    </source>
</reference>
<feature type="region of interest" description="Disordered" evidence="15">
    <location>
        <begin position="1"/>
        <end position="26"/>
    </location>
</feature>
<dbReference type="FunFam" id="3.30.160.60:FF:000195">
    <property type="entry name" value="Hypermethylated in cancer 1 protein-like"/>
    <property type="match status" value="2"/>
</dbReference>
<dbReference type="PROSITE" id="PS50157">
    <property type="entry name" value="ZINC_FINGER_C2H2_2"/>
    <property type="match status" value="5"/>
</dbReference>
<evidence type="ECO:0000256" key="12">
    <source>
        <dbReference type="ARBA" id="ARBA00060915"/>
    </source>
</evidence>
<evidence type="ECO:0000256" key="1">
    <source>
        <dbReference type="ARBA" id="ARBA00004123"/>
    </source>
</evidence>
<sequence length="831" mass="90492">MAPCERQRRCSEFRPGSGGVRSPGFTSELAASGTPRNRCRFFHRRLLLLLLLPFRRTGRERGVGAGVPGRWRGRGAALAAVAGDVTFSKSLRGFSPPSRPPGPPRSEPPYKRWHRPGGRAERPGRGGVRGWGLSLDNPPPPTTTPPHPTRGLRPPTCGSSPHPPHAWAERPGPVAALTGRCVAGRRARSGMLDAMEVPSHSRQLLLQLNTQRTKGFLCDVIIVVQNALFRAHKNILAASSAYLKSLVVHDNLLNLDHEMVSPGIFRLILDFIYTGRLAECEPGGEQSLGAVLAAASYLQIPGLVALCKKKLKRSGKYCHLRGGYAPYKLGRGLRAATPVIQACYSGTPRPVDLPPVEPAAPLNTQCGELYASAAQGAPLHPHGLCPPERHCSPPCGLDLSKKSPTGPSAQLLPTDRLLPGEPREPSLPPRHDSPPVSAGLLASHAAAYKDSPPGGEPGGHPHAPDPFRSTPPCAEPPLPRADGRELMYRWMKHEPLGPYLDEGEAEKELEREEKAESPPAAPQPRYPSVESNDLEPDNSTSEETGSSEGPSPGDALDRYCNHLGYEPESLGDNLYVCIPCGKGFPSSEQLNAHVEAHNEEELYHKAAAEQAVPFLDKGGPGLGDILRPYRCSSCDKSYKDPATLRQHEKTHWLTRPYPCTICGKKFTQRGTMTRHMRSHLGLKPFACDACGMRFTRQYRLTEHMRIHSGEKPYECQVCGGKFAQQRNLISHMKMHAAGPDGKAKLDFPDSVYAMARLTADQLGLKQEKAAELLSHTSHFLSDPKAMESLYPLAKFTAEHLGLSQDKAAEVLAQAPHLHAEAARTIERYSPP</sequence>
<comment type="similarity">
    <text evidence="12">Belongs to the krueppel C2H2-type zinc-finger protein family. Hic subfamily.</text>
</comment>
<dbReference type="GO" id="GO:0008630">
    <property type="term" value="P:intrinsic apoptotic signaling pathway in response to DNA damage"/>
    <property type="evidence" value="ECO:0007669"/>
    <property type="project" value="UniProtKB-ARBA"/>
</dbReference>
<dbReference type="Pfam" id="PF00096">
    <property type="entry name" value="zf-C2H2"/>
    <property type="match status" value="4"/>
</dbReference>
<evidence type="ECO:0000256" key="9">
    <source>
        <dbReference type="ARBA" id="ARBA00023125"/>
    </source>
</evidence>
<evidence type="ECO:0000256" key="4">
    <source>
        <dbReference type="ARBA" id="ARBA00022723"/>
    </source>
</evidence>
<feature type="compositionally biased region" description="Pro residues" evidence="15">
    <location>
        <begin position="137"/>
        <end position="148"/>
    </location>
</feature>
<keyword evidence="19" id="KW-1185">Reference proteome</keyword>
<keyword evidence="3" id="KW-0678">Repressor</keyword>
<evidence type="ECO:0000256" key="14">
    <source>
        <dbReference type="PROSITE-ProRule" id="PRU00042"/>
    </source>
</evidence>
<dbReference type="GO" id="GO:0000981">
    <property type="term" value="F:DNA-binding transcription factor activity, RNA polymerase II-specific"/>
    <property type="evidence" value="ECO:0007669"/>
    <property type="project" value="TreeGrafter"/>
</dbReference>
<feature type="region of interest" description="Disordered" evidence="15">
    <location>
        <begin position="396"/>
        <end position="480"/>
    </location>
</feature>
<dbReference type="InterPro" id="IPR011333">
    <property type="entry name" value="SKP1/BTB/POZ_sf"/>
</dbReference>
<dbReference type="CDD" id="cd18333">
    <property type="entry name" value="BTB_POZ_ZBTB29_HIC1"/>
    <property type="match status" value="1"/>
</dbReference>
<dbReference type="AlphaFoldDB" id="A0AAN7NB64"/>
<keyword evidence="8" id="KW-0805">Transcription regulation</keyword>
<feature type="domain" description="C2H2-type" evidence="17">
    <location>
        <begin position="629"/>
        <end position="656"/>
    </location>
</feature>
<dbReference type="GO" id="GO:0000122">
    <property type="term" value="P:negative regulation of transcription by RNA polymerase II"/>
    <property type="evidence" value="ECO:0007669"/>
    <property type="project" value="UniProtKB-ARBA"/>
</dbReference>
<feature type="region of interest" description="Disordered" evidence="15">
    <location>
        <begin position="497"/>
        <end position="560"/>
    </location>
</feature>
<dbReference type="InterPro" id="IPR013087">
    <property type="entry name" value="Znf_C2H2_type"/>
</dbReference>
<keyword evidence="6 14" id="KW-0863">Zinc-finger</keyword>
<dbReference type="GO" id="GO:0005634">
    <property type="term" value="C:nucleus"/>
    <property type="evidence" value="ECO:0007669"/>
    <property type="project" value="UniProtKB-SubCell"/>
</dbReference>
<comment type="caution">
    <text evidence="18">The sequence shown here is derived from an EMBL/GenBank/DDBJ whole genome shotgun (WGS) entry which is preliminary data.</text>
</comment>
<keyword evidence="5" id="KW-0677">Repeat</keyword>
<feature type="domain" description="C2H2-type" evidence="17">
    <location>
        <begin position="657"/>
        <end position="684"/>
    </location>
</feature>
<keyword evidence="4" id="KW-0479">Metal-binding</keyword>